<dbReference type="EMBL" id="CP029145">
    <property type="protein sequence ID" value="AWM32232.1"/>
    <property type="molecule type" value="Genomic_DNA"/>
</dbReference>
<dbReference type="PANTHER" id="PTHR45436:SF5">
    <property type="entry name" value="SENSOR HISTIDINE KINASE TRCS"/>
    <property type="match status" value="1"/>
</dbReference>
<dbReference type="SUPFAM" id="SSF47384">
    <property type="entry name" value="Homodimeric domain of signal transducing histidine kinase"/>
    <property type="match status" value="1"/>
</dbReference>
<keyword evidence="3" id="KW-0597">Phosphoprotein</keyword>
<dbReference type="Gene3D" id="3.30.565.10">
    <property type="entry name" value="Histidine kinase-like ATPase, C-terminal domain"/>
    <property type="match status" value="1"/>
</dbReference>
<dbReference type="PROSITE" id="PS50109">
    <property type="entry name" value="HIS_KIN"/>
    <property type="match status" value="1"/>
</dbReference>
<organism evidence="10 11">
    <name type="scientific">Hymenobacter nivis</name>
    <dbReference type="NCBI Taxonomy" id="1850093"/>
    <lineage>
        <taxon>Bacteria</taxon>
        <taxon>Pseudomonadati</taxon>
        <taxon>Bacteroidota</taxon>
        <taxon>Cytophagia</taxon>
        <taxon>Cytophagales</taxon>
        <taxon>Hymenobacteraceae</taxon>
        <taxon>Hymenobacter</taxon>
    </lineage>
</organism>
<dbReference type="Pfam" id="PF00512">
    <property type="entry name" value="HisKA"/>
    <property type="match status" value="1"/>
</dbReference>
<dbReference type="SMART" id="SM00387">
    <property type="entry name" value="HATPase_c"/>
    <property type="match status" value="1"/>
</dbReference>
<feature type="transmembrane region" description="Helical" evidence="8">
    <location>
        <begin position="121"/>
        <end position="143"/>
    </location>
</feature>
<dbReference type="OrthoDB" id="1522504at2"/>
<dbReference type="InterPro" id="IPR003661">
    <property type="entry name" value="HisK_dim/P_dom"/>
</dbReference>
<dbReference type="CDD" id="cd00082">
    <property type="entry name" value="HisKA"/>
    <property type="match status" value="1"/>
</dbReference>
<dbReference type="Pfam" id="PF02518">
    <property type="entry name" value="HATPase_c"/>
    <property type="match status" value="1"/>
</dbReference>
<comment type="catalytic activity">
    <reaction evidence="1">
        <text>ATP + protein L-histidine = ADP + protein N-phospho-L-histidine.</text>
        <dbReference type="EC" id="2.7.13.3"/>
    </reaction>
</comment>
<dbReference type="SUPFAM" id="SSF55874">
    <property type="entry name" value="ATPase domain of HSP90 chaperone/DNA topoisomerase II/histidine kinase"/>
    <property type="match status" value="1"/>
</dbReference>
<dbReference type="InterPro" id="IPR036097">
    <property type="entry name" value="HisK_dim/P_sf"/>
</dbReference>
<dbReference type="AlphaFoldDB" id="A0A2Z3GJP5"/>
<reference evidence="11" key="1">
    <citation type="submission" date="2018-04" db="EMBL/GenBank/DDBJ databases">
        <title>Complete genome of Antarctic heterotrophic bacterium Hymenobacter nivis.</title>
        <authorList>
            <person name="Terashima M."/>
        </authorList>
    </citation>
    <scope>NUCLEOTIDE SEQUENCE [LARGE SCALE GENOMIC DNA]</scope>
    <source>
        <strain evidence="11">NBRC 111535</strain>
    </source>
</reference>
<dbReference type="KEGG" id="hnv:DDQ68_05145"/>
<dbReference type="GO" id="GO:0005886">
    <property type="term" value="C:plasma membrane"/>
    <property type="evidence" value="ECO:0007669"/>
    <property type="project" value="TreeGrafter"/>
</dbReference>
<dbReference type="Gene3D" id="1.10.287.130">
    <property type="match status" value="1"/>
</dbReference>
<feature type="domain" description="Histidine kinase" evidence="9">
    <location>
        <begin position="210"/>
        <end position="419"/>
    </location>
</feature>
<evidence type="ECO:0000256" key="4">
    <source>
        <dbReference type="ARBA" id="ARBA00022679"/>
    </source>
</evidence>
<evidence type="ECO:0000259" key="9">
    <source>
        <dbReference type="PROSITE" id="PS50109"/>
    </source>
</evidence>
<accession>A0A2Z3GJP5</accession>
<gene>
    <name evidence="10" type="ORF">DDQ68_05145</name>
</gene>
<keyword evidence="5 8" id="KW-0812">Transmembrane</keyword>
<evidence type="ECO:0000256" key="7">
    <source>
        <dbReference type="ARBA" id="ARBA00022989"/>
    </source>
</evidence>
<dbReference type="InterPro" id="IPR050428">
    <property type="entry name" value="TCS_sensor_his_kinase"/>
</dbReference>
<evidence type="ECO:0000256" key="3">
    <source>
        <dbReference type="ARBA" id="ARBA00022553"/>
    </source>
</evidence>
<keyword evidence="8" id="KW-0472">Membrane</keyword>
<name>A0A2Z3GJP5_9BACT</name>
<dbReference type="InterPro" id="IPR036890">
    <property type="entry name" value="HATPase_C_sf"/>
</dbReference>
<dbReference type="GO" id="GO:0000155">
    <property type="term" value="F:phosphorelay sensor kinase activity"/>
    <property type="evidence" value="ECO:0007669"/>
    <property type="project" value="InterPro"/>
</dbReference>
<feature type="transmembrane region" description="Helical" evidence="8">
    <location>
        <begin position="12"/>
        <end position="34"/>
    </location>
</feature>
<keyword evidence="4" id="KW-0808">Transferase</keyword>
<dbReference type="RefSeq" id="WP_109655351.1">
    <property type="nucleotide sequence ID" value="NZ_CP029145.1"/>
</dbReference>
<evidence type="ECO:0000256" key="1">
    <source>
        <dbReference type="ARBA" id="ARBA00000085"/>
    </source>
</evidence>
<keyword evidence="7 8" id="KW-1133">Transmembrane helix</keyword>
<evidence type="ECO:0000256" key="2">
    <source>
        <dbReference type="ARBA" id="ARBA00012438"/>
    </source>
</evidence>
<keyword evidence="11" id="KW-1185">Reference proteome</keyword>
<keyword evidence="6" id="KW-0418">Kinase</keyword>
<evidence type="ECO:0000256" key="6">
    <source>
        <dbReference type="ARBA" id="ARBA00022777"/>
    </source>
</evidence>
<dbReference type="EC" id="2.7.13.3" evidence="2"/>
<dbReference type="Proteomes" id="UP000245999">
    <property type="component" value="Chromosome"/>
</dbReference>
<protein>
    <recommendedName>
        <fullName evidence="2">histidine kinase</fullName>
        <ecNumber evidence="2">2.7.13.3</ecNumber>
    </recommendedName>
</protein>
<dbReference type="InterPro" id="IPR003594">
    <property type="entry name" value="HATPase_dom"/>
</dbReference>
<evidence type="ECO:0000313" key="11">
    <source>
        <dbReference type="Proteomes" id="UP000245999"/>
    </source>
</evidence>
<proteinExistence type="predicted"/>
<evidence type="ECO:0000313" key="10">
    <source>
        <dbReference type="EMBL" id="AWM32232.1"/>
    </source>
</evidence>
<sequence length="420" mass="46324">MKLLAKTNRYYLLLAAALFALGGVVLYFSLNWALRNEVDEQLLDQQRILTRARTTPRTNALLGDSLRVSRTPVPEGLHDAVRYDEEEQTMVPYRELSFPVQRAGTRYWVTLRKSQLETADLLLLVLSVMLTVLGGLFGSLLVLNRWLARWLWAPFQRTLAELRAYDLHRRGPLALLATPIDEFTELNQALTQMSARLAADYQRLKDFTENAAHEIQTPLAIMQAQLEQLVQDDTLRPASAAIVGALYGATRRLSRLHHALTLLSSIENQQFALAVPVRLDQVVAEKAGQLEELAAARGLTLRVVVTGVPVLTMHPGLADSLVANLLQNALKHSLGGKVIEVTLSVDALVVANAGPVIEGDPARFFERFCKHHAASASPGLGLSIVQQICQHYGFGLSYTFGPAGAIHTLRVDFSTPITTT</sequence>
<dbReference type="PANTHER" id="PTHR45436">
    <property type="entry name" value="SENSOR HISTIDINE KINASE YKOH"/>
    <property type="match status" value="1"/>
</dbReference>
<evidence type="ECO:0000256" key="8">
    <source>
        <dbReference type="SAM" id="Phobius"/>
    </source>
</evidence>
<dbReference type="InterPro" id="IPR005467">
    <property type="entry name" value="His_kinase_dom"/>
</dbReference>
<dbReference type="SMART" id="SM00388">
    <property type="entry name" value="HisKA"/>
    <property type="match status" value="1"/>
</dbReference>
<evidence type="ECO:0000256" key="5">
    <source>
        <dbReference type="ARBA" id="ARBA00022692"/>
    </source>
</evidence>